<comment type="pathway">
    <text evidence="7">Protein modification; lipoprotein biosynthesis (diacylglyceryl transfer).</text>
</comment>
<feature type="binding site" evidence="7">
    <location>
        <position position="160"/>
    </location>
    <ligand>
        <name>a 1,2-diacyl-sn-glycero-3-phospho-(1'-sn-glycerol)</name>
        <dbReference type="ChEBI" id="CHEBI:64716"/>
    </ligand>
</feature>
<evidence type="ECO:0000256" key="7">
    <source>
        <dbReference type="HAMAP-Rule" id="MF_01147"/>
    </source>
</evidence>
<dbReference type="RefSeq" id="WP_072303041.1">
    <property type="nucleotide sequence ID" value="NZ_FPIY01000002.1"/>
</dbReference>
<dbReference type="GO" id="GO:0005886">
    <property type="term" value="C:plasma membrane"/>
    <property type="evidence" value="ECO:0007669"/>
    <property type="project" value="UniProtKB-SubCell"/>
</dbReference>
<dbReference type="InterPro" id="IPR001640">
    <property type="entry name" value="Lgt"/>
</dbReference>
<dbReference type="OrthoDB" id="871140at2"/>
<dbReference type="Pfam" id="PF01790">
    <property type="entry name" value="LGT"/>
    <property type="match status" value="1"/>
</dbReference>
<dbReference type="UniPathway" id="UPA00664"/>
<accession>A0A1K1NTN0</accession>
<feature type="transmembrane region" description="Helical" evidence="7">
    <location>
        <begin position="144"/>
        <end position="162"/>
    </location>
</feature>
<comment type="subcellular location">
    <subcellularLocation>
        <location evidence="7">Cell membrane</location>
        <topology evidence="7">Multi-pass membrane protein</topology>
    </subcellularLocation>
</comment>
<keyword evidence="5 7" id="KW-1133">Transmembrane helix</keyword>
<comment type="catalytic activity">
    <reaction evidence="7">
        <text>L-cysteinyl-[prolipoprotein] + a 1,2-diacyl-sn-glycero-3-phospho-(1'-sn-glycerol) = an S-1,2-diacyl-sn-glyceryl-L-cysteinyl-[prolipoprotein] + sn-glycerol 1-phosphate + H(+)</text>
        <dbReference type="Rhea" id="RHEA:56712"/>
        <dbReference type="Rhea" id="RHEA-COMP:14679"/>
        <dbReference type="Rhea" id="RHEA-COMP:14680"/>
        <dbReference type="ChEBI" id="CHEBI:15378"/>
        <dbReference type="ChEBI" id="CHEBI:29950"/>
        <dbReference type="ChEBI" id="CHEBI:57685"/>
        <dbReference type="ChEBI" id="CHEBI:64716"/>
        <dbReference type="ChEBI" id="CHEBI:140658"/>
        <dbReference type="EC" id="2.5.1.145"/>
    </reaction>
</comment>
<evidence type="ECO:0000256" key="3">
    <source>
        <dbReference type="ARBA" id="ARBA00022679"/>
    </source>
</evidence>
<gene>
    <name evidence="7" type="primary">lgt</name>
    <name evidence="8" type="ORF">SAMN05660313_01355</name>
</gene>
<feature type="transmembrane region" description="Helical" evidence="7">
    <location>
        <begin position="56"/>
        <end position="76"/>
    </location>
</feature>
<organism evidence="8 9">
    <name type="scientific">Cellulophaga fucicola</name>
    <dbReference type="NCBI Taxonomy" id="76595"/>
    <lineage>
        <taxon>Bacteria</taxon>
        <taxon>Pseudomonadati</taxon>
        <taxon>Bacteroidota</taxon>
        <taxon>Flavobacteriia</taxon>
        <taxon>Flavobacteriales</taxon>
        <taxon>Flavobacteriaceae</taxon>
        <taxon>Cellulophaga</taxon>
    </lineage>
</organism>
<comment type="similarity">
    <text evidence="1 7">Belongs to the Lgt family.</text>
</comment>
<dbReference type="EC" id="2.5.1.145" evidence="7"/>
<dbReference type="STRING" id="76595.SAMN05660313_01355"/>
<keyword evidence="6 7" id="KW-0472">Membrane</keyword>
<evidence type="ECO:0000313" key="9">
    <source>
        <dbReference type="Proteomes" id="UP000183257"/>
    </source>
</evidence>
<dbReference type="PANTHER" id="PTHR30589:SF0">
    <property type="entry name" value="PHOSPHATIDYLGLYCEROL--PROLIPOPROTEIN DIACYLGLYCERYL TRANSFERASE"/>
    <property type="match status" value="1"/>
</dbReference>
<proteinExistence type="inferred from homology"/>
<keyword evidence="8" id="KW-0449">Lipoprotein</keyword>
<name>A0A1K1NTN0_9FLAO</name>
<dbReference type="GO" id="GO:0042158">
    <property type="term" value="P:lipoprotein biosynthetic process"/>
    <property type="evidence" value="ECO:0007669"/>
    <property type="project" value="UniProtKB-UniRule"/>
</dbReference>
<comment type="function">
    <text evidence="7">Catalyzes the transfer of the diacylglyceryl group from phosphatidylglycerol to the sulfhydryl group of the N-terminal cysteine of a prolipoprotein, the first step in the formation of mature lipoproteins.</text>
</comment>
<dbReference type="HAMAP" id="MF_01147">
    <property type="entry name" value="Lgt"/>
    <property type="match status" value="1"/>
</dbReference>
<dbReference type="GO" id="GO:0008961">
    <property type="term" value="F:phosphatidylglycerol-prolipoprotein diacylglyceryl transferase activity"/>
    <property type="evidence" value="ECO:0007669"/>
    <property type="project" value="UniProtKB-UniRule"/>
</dbReference>
<dbReference type="AlphaFoldDB" id="A0A1K1NTN0"/>
<sequence length="318" mass="36578">MHFLSILWNPNETLFSLGPVQIKYYNLLWITSFALGWVIIKKIFSNEKKPIEQLDSLFLYTVIATMLGARLGHVFFYDWAYYQNHLIEILLPIRENPSGRLFGIITGYEFTGFAGLASHGAALGVIIGMYLYNRKYPDYKILWLLDRLVVPVSLGAFFVRLGNFFNSEINGKITEKAFVFATKFIRDSDDMPASRAMALTKERTASAAYNAIENNPKFASILESIPFRHPAQLYEGVCYIFVFIILSYFYWKTDKKDKAGFLFGLFLMLLWTIRFFVEFVKKSQGGFEESLGTLSTGQWLSIPFILIGAYFVFRPKKA</sequence>
<keyword evidence="4 7" id="KW-0812">Transmembrane</keyword>
<dbReference type="Proteomes" id="UP000183257">
    <property type="component" value="Unassembled WGS sequence"/>
</dbReference>
<protein>
    <recommendedName>
        <fullName evidence="7">Phosphatidylglycerol--prolipoprotein diacylglyceryl transferase</fullName>
        <ecNumber evidence="7">2.5.1.145</ecNumber>
    </recommendedName>
</protein>
<evidence type="ECO:0000256" key="4">
    <source>
        <dbReference type="ARBA" id="ARBA00022692"/>
    </source>
</evidence>
<evidence type="ECO:0000313" key="8">
    <source>
        <dbReference type="EMBL" id="SFW38625.1"/>
    </source>
</evidence>
<evidence type="ECO:0000256" key="6">
    <source>
        <dbReference type="ARBA" id="ARBA00023136"/>
    </source>
</evidence>
<evidence type="ECO:0000256" key="2">
    <source>
        <dbReference type="ARBA" id="ARBA00022475"/>
    </source>
</evidence>
<reference evidence="9" key="1">
    <citation type="submission" date="2016-11" db="EMBL/GenBank/DDBJ databases">
        <authorList>
            <person name="Varghese N."/>
            <person name="Submissions S."/>
        </authorList>
    </citation>
    <scope>NUCLEOTIDE SEQUENCE [LARGE SCALE GENOMIC DNA]</scope>
    <source>
        <strain evidence="9">DSM 24786</strain>
    </source>
</reference>
<evidence type="ECO:0000256" key="1">
    <source>
        <dbReference type="ARBA" id="ARBA00007150"/>
    </source>
</evidence>
<keyword evidence="9" id="KW-1185">Reference proteome</keyword>
<feature type="transmembrane region" description="Helical" evidence="7">
    <location>
        <begin position="233"/>
        <end position="251"/>
    </location>
</feature>
<feature type="transmembrane region" description="Helical" evidence="7">
    <location>
        <begin position="297"/>
        <end position="313"/>
    </location>
</feature>
<dbReference type="PANTHER" id="PTHR30589">
    <property type="entry name" value="PROLIPOPROTEIN DIACYLGLYCERYL TRANSFERASE"/>
    <property type="match status" value="1"/>
</dbReference>
<feature type="transmembrane region" description="Helical" evidence="7">
    <location>
        <begin position="24"/>
        <end position="44"/>
    </location>
</feature>
<dbReference type="EMBL" id="FPIY01000002">
    <property type="protein sequence ID" value="SFW38625.1"/>
    <property type="molecule type" value="Genomic_DNA"/>
</dbReference>
<dbReference type="NCBIfam" id="TIGR00544">
    <property type="entry name" value="lgt"/>
    <property type="match status" value="1"/>
</dbReference>
<evidence type="ECO:0000256" key="5">
    <source>
        <dbReference type="ARBA" id="ARBA00022989"/>
    </source>
</evidence>
<feature type="transmembrane region" description="Helical" evidence="7">
    <location>
        <begin position="258"/>
        <end position="277"/>
    </location>
</feature>
<keyword evidence="2 7" id="KW-1003">Cell membrane</keyword>
<keyword evidence="3 7" id="KW-0808">Transferase</keyword>
<feature type="transmembrane region" description="Helical" evidence="7">
    <location>
        <begin position="110"/>
        <end position="132"/>
    </location>
</feature>